<dbReference type="RefSeq" id="WP_143160012.1">
    <property type="nucleotide sequence ID" value="NZ_FRBL01000007.1"/>
</dbReference>
<evidence type="ECO:0000313" key="1">
    <source>
        <dbReference type="EMBL" id="SHM30659.1"/>
    </source>
</evidence>
<gene>
    <name evidence="1" type="ORF">SAMN05444266_107331</name>
</gene>
<reference evidence="1 2" key="1">
    <citation type="submission" date="2016-11" db="EMBL/GenBank/DDBJ databases">
        <authorList>
            <person name="Jaros S."/>
            <person name="Januszkiewicz K."/>
            <person name="Wedrychowicz H."/>
        </authorList>
    </citation>
    <scope>NUCLEOTIDE SEQUENCE [LARGE SCALE GENOMIC DNA]</scope>
    <source>
        <strain evidence="1 2">DSM 27406</strain>
    </source>
</reference>
<accession>A0A1M7HQG3</accession>
<evidence type="ECO:0000313" key="2">
    <source>
        <dbReference type="Proteomes" id="UP000184420"/>
    </source>
</evidence>
<dbReference type="Proteomes" id="UP000184420">
    <property type="component" value="Unassembled WGS sequence"/>
</dbReference>
<dbReference type="AlphaFoldDB" id="A0A1M7HQG3"/>
<sequence length="66" mass="7513">MRNISHPGIVYKSISMLSPEGILGQLPESLADSHAEFRACRRGKPEDVAVRFPLSGSRYFFRHRHC</sequence>
<dbReference type="STRING" id="1419482.SAMN05444266_107331"/>
<proteinExistence type="predicted"/>
<dbReference type="EMBL" id="FRBL01000007">
    <property type="protein sequence ID" value="SHM30659.1"/>
    <property type="molecule type" value="Genomic_DNA"/>
</dbReference>
<protein>
    <submittedName>
        <fullName evidence="1">Uncharacterized protein</fullName>
    </submittedName>
</protein>
<keyword evidence="2" id="KW-1185">Reference proteome</keyword>
<name>A0A1M7HQG3_9BACT</name>
<organism evidence="1 2">
    <name type="scientific">Chitinophaga jiangningensis</name>
    <dbReference type="NCBI Taxonomy" id="1419482"/>
    <lineage>
        <taxon>Bacteria</taxon>
        <taxon>Pseudomonadati</taxon>
        <taxon>Bacteroidota</taxon>
        <taxon>Chitinophagia</taxon>
        <taxon>Chitinophagales</taxon>
        <taxon>Chitinophagaceae</taxon>
        <taxon>Chitinophaga</taxon>
    </lineage>
</organism>